<dbReference type="GO" id="GO:0055052">
    <property type="term" value="C:ATP-binding cassette (ABC) transporter complex, substrate-binding subunit-containing"/>
    <property type="evidence" value="ECO:0007669"/>
    <property type="project" value="TreeGrafter"/>
</dbReference>
<dbReference type="InterPro" id="IPR008995">
    <property type="entry name" value="Mo/tungstate-bd_C_term_dom"/>
</dbReference>
<dbReference type="InterPro" id="IPR003593">
    <property type="entry name" value="AAA+_ATPase"/>
</dbReference>
<keyword evidence="4 6" id="KW-0067">ATP-binding</keyword>
<dbReference type="GO" id="GO:0016887">
    <property type="term" value="F:ATP hydrolysis activity"/>
    <property type="evidence" value="ECO:0007669"/>
    <property type="project" value="InterPro"/>
</dbReference>
<dbReference type="AlphaFoldDB" id="A0A7X1ZHA8"/>
<dbReference type="PROSITE" id="PS50893">
    <property type="entry name" value="ABC_TRANSPORTER_2"/>
    <property type="match status" value="1"/>
</dbReference>
<evidence type="ECO:0000256" key="2">
    <source>
        <dbReference type="ARBA" id="ARBA00022448"/>
    </source>
</evidence>
<comment type="caution">
    <text evidence="6">The sequence shown here is derived from an EMBL/GenBank/DDBJ whole genome shotgun (WGS) entry which is preliminary data.</text>
</comment>
<reference evidence="6 7" key="1">
    <citation type="submission" date="2019-10" db="EMBL/GenBank/DDBJ databases">
        <title>Draft whole-genome sequence of the purple nonsulfur photosynthetic bacterium Roseospira navarrensis DSM 15114.</title>
        <authorList>
            <person name="Kyndt J.A."/>
            <person name="Meyer T.E."/>
        </authorList>
    </citation>
    <scope>NUCLEOTIDE SEQUENCE [LARGE SCALE GENOMIC DNA]</scope>
    <source>
        <strain evidence="6 7">DSM 15114</strain>
    </source>
</reference>
<dbReference type="InterPro" id="IPR040582">
    <property type="entry name" value="OB_MalK-like"/>
</dbReference>
<proteinExistence type="inferred from homology"/>
<dbReference type="SUPFAM" id="SSF52540">
    <property type="entry name" value="P-loop containing nucleoside triphosphate hydrolases"/>
    <property type="match status" value="1"/>
</dbReference>
<dbReference type="SUPFAM" id="SSF50331">
    <property type="entry name" value="MOP-like"/>
    <property type="match status" value="1"/>
</dbReference>
<dbReference type="Proteomes" id="UP000434582">
    <property type="component" value="Unassembled WGS sequence"/>
</dbReference>
<sequence>MPRIRFDSVEKRFGQTMVLPPFDLDFDDGEFTVLVGPSGCGKSTTLRMLAGLEEVTSGEIWFDDRPISRLEPKDRDIAMVFQDYALYPHMNIAKNMSFALRLQKVPKAEIDAKVAKVAEMLGIEQLLGRKPGELSGGQRQRVAMGRALVRDASTFLFDEPLSNLDAKLRGKMRTELAEMRNTLDKNMVYVTHDQVEAMTLGDRIVVMANGLVQQQGSAEDLFKTPANKFVAGFIGSPTMNFLDATLVDDGGTLTAQGPGFSFALPPSMRERTAGLSGPEVIAGIRPASFALAPDDAPAGSRIDLSIKVSEYLGTQTILVTTCGDHEILVELDSGARFQRGTTMGFVVDPETIMIFDKKTELRL</sequence>
<gene>
    <name evidence="6" type="ORF">GHC57_12095</name>
</gene>
<dbReference type="PANTHER" id="PTHR43875">
    <property type="entry name" value="MALTODEXTRIN IMPORT ATP-BINDING PROTEIN MSMX"/>
    <property type="match status" value="1"/>
</dbReference>
<evidence type="ECO:0000256" key="3">
    <source>
        <dbReference type="ARBA" id="ARBA00022741"/>
    </source>
</evidence>
<dbReference type="CDD" id="cd03301">
    <property type="entry name" value="ABC_MalK_N"/>
    <property type="match status" value="1"/>
</dbReference>
<keyword evidence="7" id="KW-1185">Reference proteome</keyword>
<dbReference type="InterPro" id="IPR015855">
    <property type="entry name" value="ABC_transpr_MalK-like"/>
</dbReference>
<dbReference type="Gene3D" id="3.40.50.300">
    <property type="entry name" value="P-loop containing nucleotide triphosphate hydrolases"/>
    <property type="match status" value="1"/>
</dbReference>
<evidence type="ECO:0000256" key="1">
    <source>
        <dbReference type="ARBA" id="ARBA00005417"/>
    </source>
</evidence>
<dbReference type="Pfam" id="PF00005">
    <property type="entry name" value="ABC_tran"/>
    <property type="match status" value="1"/>
</dbReference>
<comment type="similarity">
    <text evidence="1">Belongs to the ABC transporter superfamily.</text>
</comment>
<dbReference type="InterPro" id="IPR012340">
    <property type="entry name" value="NA-bd_OB-fold"/>
</dbReference>
<accession>A0A7X1ZHA8</accession>
<organism evidence="6 7">
    <name type="scientific">Roseospira navarrensis</name>
    <dbReference type="NCBI Taxonomy" id="140058"/>
    <lineage>
        <taxon>Bacteria</taxon>
        <taxon>Pseudomonadati</taxon>
        <taxon>Pseudomonadota</taxon>
        <taxon>Alphaproteobacteria</taxon>
        <taxon>Rhodospirillales</taxon>
        <taxon>Rhodospirillaceae</taxon>
        <taxon>Roseospira</taxon>
    </lineage>
</organism>
<dbReference type="GO" id="GO:0140359">
    <property type="term" value="F:ABC-type transporter activity"/>
    <property type="evidence" value="ECO:0007669"/>
    <property type="project" value="InterPro"/>
</dbReference>
<dbReference type="EMBL" id="WIVE01000037">
    <property type="protein sequence ID" value="MQX37260.1"/>
    <property type="molecule type" value="Genomic_DNA"/>
</dbReference>
<dbReference type="InterPro" id="IPR047641">
    <property type="entry name" value="ABC_transpr_MalK/UgpC-like"/>
</dbReference>
<feature type="domain" description="ABC transporter" evidence="5">
    <location>
        <begin position="4"/>
        <end position="234"/>
    </location>
</feature>
<evidence type="ECO:0000259" key="5">
    <source>
        <dbReference type="PROSITE" id="PS50893"/>
    </source>
</evidence>
<dbReference type="Pfam" id="PF17912">
    <property type="entry name" value="OB_MalK"/>
    <property type="match status" value="1"/>
</dbReference>
<dbReference type="FunFam" id="3.40.50.300:FF:000042">
    <property type="entry name" value="Maltose/maltodextrin ABC transporter, ATP-binding protein"/>
    <property type="match status" value="1"/>
</dbReference>
<dbReference type="SMART" id="SM00382">
    <property type="entry name" value="AAA"/>
    <property type="match status" value="1"/>
</dbReference>
<dbReference type="RefSeq" id="WP_153344562.1">
    <property type="nucleotide sequence ID" value="NZ_WIVE01000037.1"/>
</dbReference>
<dbReference type="InterPro" id="IPR017871">
    <property type="entry name" value="ABC_transporter-like_CS"/>
</dbReference>
<protein>
    <submittedName>
        <fullName evidence="6">ATP-binding cassette domain-containing protein</fullName>
    </submittedName>
</protein>
<dbReference type="PROSITE" id="PS00211">
    <property type="entry name" value="ABC_TRANSPORTER_1"/>
    <property type="match status" value="1"/>
</dbReference>
<dbReference type="InterPro" id="IPR027417">
    <property type="entry name" value="P-loop_NTPase"/>
</dbReference>
<dbReference type="Gene3D" id="2.40.50.100">
    <property type="match status" value="1"/>
</dbReference>
<dbReference type="PANTHER" id="PTHR43875:SF1">
    <property type="entry name" value="OSMOPROTECTIVE COMPOUNDS UPTAKE ATP-BINDING PROTEIN GGTA"/>
    <property type="match status" value="1"/>
</dbReference>
<dbReference type="GO" id="GO:0005524">
    <property type="term" value="F:ATP binding"/>
    <property type="evidence" value="ECO:0007669"/>
    <property type="project" value="UniProtKB-KW"/>
</dbReference>
<dbReference type="GO" id="GO:0008643">
    <property type="term" value="P:carbohydrate transport"/>
    <property type="evidence" value="ECO:0007669"/>
    <property type="project" value="InterPro"/>
</dbReference>
<keyword evidence="2" id="KW-0813">Transport</keyword>
<dbReference type="OrthoDB" id="394852at2"/>
<evidence type="ECO:0000313" key="7">
    <source>
        <dbReference type="Proteomes" id="UP000434582"/>
    </source>
</evidence>
<keyword evidence="3" id="KW-0547">Nucleotide-binding</keyword>
<dbReference type="InterPro" id="IPR003439">
    <property type="entry name" value="ABC_transporter-like_ATP-bd"/>
</dbReference>
<name>A0A7X1ZHA8_9PROT</name>
<evidence type="ECO:0000313" key="6">
    <source>
        <dbReference type="EMBL" id="MQX37260.1"/>
    </source>
</evidence>
<evidence type="ECO:0000256" key="4">
    <source>
        <dbReference type="ARBA" id="ARBA00022840"/>
    </source>
</evidence>
<dbReference type="Gene3D" id="2.40.50.140">
    <property type="entry name" value="Nucleic acid-binding proteins"/>
    <property type="match status" value="1"/>
</dbReference>